<protein>
    <submittedName>
        <fullName evidence="1">Uncharacterized protein</fullName>
    </submittedName>
</protein>
<organism evidence="1">
    <name type="scientific">viral metagenome</name>
    <dbReference type="NCBI Taxonomy" id="1070528"/>
    <lineage>
        <taxon>unclassified sequences</taxon>
        <taxon>metagenomes</taxon>
        <taxon>organismal metagenomes</taxon>
    </lineage>
</organism>
<proteinExistence type="predicted"/>
<dbReference type="AlphaFoldDB" id="A0A6C0LM91"/>
<accession>A0A6C0LM91</accession>
<sequence length="1019" mass="107724">MPGRVNRDGNMSVSNDGRISQGLKYSANKAKSIAATVRVLDCPDVRIESEDMSEGQVLSWDNSTQKFTNTTIQTIAPNAITVPVVREIFVKNGGDNGQAEARSSADAVADFDVGLNLMSEFANSYEQLQLWVNGDVNWNTNLAGRFREGSLVGNAERGISIRGLSSATSLFQLADGASPRNDIFSQLTNGGALNGVFSNDSNLAGNLRNATFKLNAWISSADIGGYFIRNESGGGTTETVTFPIMVDGTTIDGITANRRIFLATSNSNNPVVGQNYSKRGFPSKITCNNNGDTANVGFTMDGNVQLQDVHIELQDGVKTPFNINGEFQIMYCLFSNTTVDGGSVTATTLSLSSSGTSRDALAYAGAVPSGGNLVGAVEGQRVIKVSKSVFQDLIIKVDSPCEFTDCVFNRCHIENPRGAKFTSCTFYNNRGIVVGDSTKSDYLGNSMVVDKSYFIYGKNIAQVVASNNALLSVTNSIWRPKQVGGGNQSNPIITLNSESHCNLEKLMFPTTSGIVTSGTALNGSVLESNNSTVVATDLTLFGDSNSASLLLAKESNVVLKMNAGQTFWNGCDNTAPLITAFTSNVLFNGFNPVFTGTFSVATATLGLLNLHNCDVVTDNVFGVSMNASDTTLNILYLENSNLSNSNNGDSTTQFNLIANVAKNTMHLINSNVKLKTGAIANDQSTWVGVAILENNSSLNVLAHSAGSWSAGDNLNWSADNASHSYILTVSGNSSVSLSNMNLDPITVSGANKTKSVSLDRGSSFKGYHTKIDVLGQTGESALSITNDSHAHFTDSTFRTRVSNGNPAVLVDMGSSLKFINIDTPQVSRALECGHTDIDGVSNAITVSNGSLLHLSAMSVTTTGSKGIVLSDMSSLVCKGNASTIVDIDVTESSAATDACVEADNLCDVLCERVQAKGKSITTPSFLIMKGNCRGVLKDITKDGNIGDESIHLYNGSKLHMSGTNSVAVQLKLGNTGSNTFNYSALTSTPFQLPGLAFISDGNGHTRRDTEGVLVTHPAA</sequence>
<name>A0A6C0LM91_9ZZZZ</name>
<reference evidence="1" key="1">
    <citation type="journal article" date="2020" name="Nature">
        <title>Giant virus diversity and host interactions through global metagenomics.</title>
        <authorList>
            <person name="Schulz F."/>
            <person name="Roux S."/>
            <person name="Paez-Espino D."/>
            <person name="Jungbluth S."/>
            <person name="Walsh D.A."/>
            <person name="Denef V.J."/>
            <person name="McMahon K.D."/>
            <person name="Konstantinidis K.T."/>
            <person name="Eloe-Fadrosh E.A."/>
            <person name="Kyrpides N.C."/>
            <person name="Woyke T."/>
        </authorList>
    </citation>
    <scope>NUCLEOTIDE SEQUENCE</scope>
    <source>
        <strain evidence="1">GVMAG-M-3300027833-19</strain>
    </source>
</reference>
<dbReference type="EMBL" id="MN740511">
    <property type="protein sequence ID" value="QHU30674.1"/>
    <property type="molecule type" value="Genomic_DNA"/>
</dbReference>
<evidence type="ECO:0000313" key="1">
    <source>
        <dbReference type="EMBL" id="QHU30674.1"/>
    </source>
</evidence>